<protein>
    <submittedName>
        <fullName evidence="1">Uncharacterized protein</fullName>
    </submittedName>
</protein>
<dbReference type="Proteomes" id="UP000821845">
    <property type="component" value="Chromosome 9"/>
</dbReference>
<organism evidence="1 2">
    <name type="scientific">Hyalomma asiaticum</name>
    <name type="common">Tick</name>
    <dbReference type="NCBI Taxonomy" id="266040"/>
    <lineage>
        <taxon>Eukaryota</taxon>
        <taxon>Metazoa</taxon>
        <taxon>Ecdysozoa</taxon>
        <taxon>Arthropoda</taxon>
        <taxon>Chelicerata</taxon>
        <taxon>Arachnida</taxon>
        <taxon>Acari</taxon>
        <taxon>Parasitiformes</taxon>
        <taxon>Ixodida</taxon>
        <taxon>Ixodoidea</taxon>
        <taxon>Ixodidae</taxon>
        <taxon>Hyalomminae</taxon>
        <taxon>Hyalomma</taxon>
    </lineage>
</organism>
<dbReference type="EMBL" id="CM023489">
    <property type="protein sequence ID" value="KAH6922913.1"/>
    <property type="molecule type" value="Genomic_DNA"/>
</dbReference>
<name>A0ACB7RKE7_HYAAI</name>
<comment type="caution">
    <text evidence="1">The sequence shown here is derived from an EMBL/GenBank/DDBJ whole genome shotgun (WGS) entry which is preliminary data.</text>
</comment>
<accession>A0ACB7RKE7</accession>
<proteinExistence type="predicted"/>
<reference evidence="1" key="1">
    <citation type="submission" date="2020-05" db="EMBL/GenBank/DDBJ databases">
        <title>Large-scale comparative analyses of tick genomes elucidate their genetic diversity and vector capacities.</title>
        <authorList>
            <person name="Jia N."/>
            <person name="Wang J."/>
            <person name="Shi W."/>
            <person name="Du L."/>
            <person name="Sun Y."/>
            <person name="Zhan W."/>
            <person name="Jiang J."/>
            <person name="Wang Q."/>
            <person name="Zhang B."/>
            <person name="Ji P."/>
            <person name="Sakyi L.B."/>
            <person name="Cui X."/>
            <person name="Yuan T."/>
            <person name="Jiang B."/>
            <person name="Yang W."/>
            <person name="Lam T.T.-Y."/>
            <person name="Chang Q."/>
            <person name="Ding S."/>
            <person name="Wang X."/>
            <person name="Zhu J."/>
            <person name="Ruan X."/>
            <person name="Zhao L."/>
            <person name="Wei J."/>
            <person name="Que T."/>
            <person name="Du C."/>
            <person name="Cheng J."/>
            <person name="Dai P."/>
            <person name="Han X."/>
            <person name="Huang E."/>
            <person name="Gao Y."/>
            <person name="Liu J."/>
            <person name="Shao H."/>
            <person name="Ye R."/>
            <person name="Li L."/>
            <person name="Wei W."/>
            <person name="Wang X."/>
            <person name="Wang C."/>
            <person name="Yang T."/>
            <person name="Huo Q."/>
            <person name="Li W."/>
            <person name="Guo W."/>
            <person name="Chen H."/>
            <person name="Zhou L."/>
            <person name="Ni X."/>
            <person name="Tian J."/>
            <person name="Zhou Y."/>
            <person name="Sheng Y."/>
            <person name="Liu T."/>
            <person name="Pan Y."/>
            <person name="Xia L."/>
            <person name="Li J."/>
            <person name="Zhao F."/>
            <person name="Cao W."/>
        </authorList>
    </citation>
    <scope>NUCLEOTIDE SEQUENCE</scope>
    <source>
        <strain evidence="1">Hyas-2018</strain>
    </source>
</reference>
<evidence type="ECO:0000313" key="1">
    <source>
        <dbReference type="EMBL" id="KAH6922913.1"/>
    </source>
</evidence>
<gene>
    <name evidence="1" type="ORF">HPB50_020144</name>
</gene>
<evidence type="ECO:0000313" key="2">
    <source>
        <dbReference type="Proteomes" id="UP000821845"/>
    </source>
</evidence>
<sequence length="148" mass="17160">MRYQGFFLSPPTFDRTMSWFVFLRQLESADALCAWPEHHKARILVIQLRSPAADFWSTDYDSLVVAFKSRYGDCHLGHLHLAELQHVRKGKYSLQEPAAHVERLLWKALAGCPLYRRLYRYPSLYTPSMSSTFNLTFASPTHLLSVLP</sequence>
<keyword evidence="2" id="KW-1185">Reference proteome</keyword>